<evidence type="ECO:0000313" key="2">
    <source>
        <dbReference type="Proteomes" id="UP000034196"/>
    </source>
</evidence>
<dbReference type="Proteomes" id="UP000034196">
    <property type="component" value="Unassembled WGS sequence"/>
</dbReference>
<dbReference type="RefSeq" id="WP_046584024.1">
    <property type="nucleotide sequence ID" value="NZ_LAVA02000104.1"/>
</dbReference>
<comment type="caution">
    <text evidence="1">The sequence shown here is derived from an EMBL/GenBank/DDBJ whole genome shotgun (WGS) entry which is preliminary data.</text>
</comment>
<dbReference type="OrthoDB" id="4201401at2"/>
<keyword evidence="2" id="KW-1185">Reference proteome</keyword>
<protein>
    <submittedName>
        <fullName evidence="1">Uncharacterized protein</fullName>
    </submittedName>
</protein>
<dbReference type="EMBL" id="LAVA02000104">
    <property type="protein sequence ID" value="OIJ63411.1"/>
    <property type="molecule type" value="Genomic_DNA"/>
</dbReference>
<sequence>MRSCHAVEIVLTRPVALDELRRLGRGVPLAASSDRTRLMAVQPARSAAAALRGLRRRLEGRLPVDVLHTHYPDSQGLLLLDVDLGPDAEQVLSMAAAASGFSVAEVLRRRVLAALARVEDERARHLQENLDSLLTRHSPEEILVCMAARCLGRSAAQTP</sequence>
<dbReference type="AlphaFoldDB" id="A0A1J4NM80"/>
<name>A0A1J4NM80_9ACTN</name>
<gene>
    <name evidence="1" type="ORF">WN71_034160</name>
</gene>
<proteinExistence type="predicted"/>
<reference evidence="1" key="1">
    <citation type="submission" date="2016-10" db="EMBL/GenBank/DDBJ databases">
        <title>Genome sequence of Streptomyces mangrovisoli MUSC 149.</title>
        <authorList>
            <person name="Lee L.-H."/>
            <person name="Ser H.-L."/>
        </authorList>
    </citation>
    <scope>NUCLEOTIDE SEQUENCE [LARGE SCALE GENOMIC DNA]</scope>
    <source>
        <strain evidence="1">MUSC 149</strain>
    </source>
</reference>
<accession>A0A1J4NM80</accession>
<evidence type="ECO:0000313" key="1">
    <source>
        <dbReference type="EMBL" id="OIJ63411.1"/>
    </source>
</evidence>
<organism evidence="1 2">
    <name type="scientific">Streptomyces mangrovisoli</name>
    <dbReference type="NCBI Taxonomy" id="1428628"/>
    <lineage>
        <taxon>Bacteria</taxon>
        <taxon>Bacillati</taxon>
        <taxon>Actinomycetota</taxon>
        <taxon>Actinomycetes</taxon>
        <taxon>Kitasatosporales</taxon>
        <taxon>Streptomycetaceae</taxon>
        <taxon>Streptomyces</taxon>
    </lineage>
</organism>
<dbReference type="STRING" id="1428628.WN71_034160"/>